<protein>
    <recommendedName>
        <fullName evidence="6">Sodium/calcium exchanger membrane region domain-containing protein</fullName>
    </recommendedName>
</protein>
<name>A0A4R0XQL2_9MOLU</name>
<proteinExistence type="predicted"/>
<feature type="transmembrane region" description="Helical" evidence="5">
    <location>
        <begin position="149"/>
        <end position="170"/>
    </location>
</feature>
<evidence type="ECO:0000256" key="3">
    <source>
        <dbReference type="ARBA" id="ARBA00022989"/>
    </source>
</evidence>
<evidence type="ECO:0000256" key="5">
    <source>
        <dbReference type="SAM" id="Phobius"/>
    </source>
</evidence>
<feature type="domain" description="Sodium/calcium exchanger membrane region" evidence="6">
    <location>
        <begin position="191"/>
        <end position="334"/>
    </location>
</feature>
<feature type="transmembrane region" description="Helical" evidence="5">
    <location>
        <begin position="116"/>
        <end position="137"/>
    </location>
</feature>
<dbReference type="EMBL" id="PSZP01000012">
    <property type="protein sequence ID" value="TCG11165.1"/>
    <property type="molecule type" value="Genomic_DNA"/>
</dbReference>
<feature type="transmembrane region" description="Helical" evidence="5">
    <location>
        <begin position="48"/>
        <end position="67"/>
    </location>
</feature>
<feature type="transmembrane region" description="Helical" evidence="5">
    <location>
        <begin position="294"/>
        <end position="316"/>
    </location>
</feature>
<evidence type="ECO:0000256" key="4">
    <source>
        <dbReference type="ARBA" id="ARBA00023136"/>
    </source>
</evidence>
<comment type="subcellular location">
    <subcellularLocation>
        <location evidence="1">Membrane</location>
        <topology evidence="1">Multi-pass membrane protein</topology>
    </subcellularLocation>
</comment>
<evidence type="ECO:0000313" key="8">
    <source>
        <dbReference type="Proteomes" id="UP000291072"/>
    </source>
</evidence>
<dbReference type="RefSeq" id="WP_131613425.1">
    <property type="nucleotide sequence ID" value="NZ_PSZP01000012.1"/>
</dbReference>
<organism evidence="7 8">
    <name type="scientific">Mycoplasma todarodis</name>
    <dbReference type="NCBI Taxonomy" id="1937191"/>
    <lineage>
        <taxon>Bacteria</taxon>
        <taxon>Bacillati</taxon>
        <taxon>Mycoplasmatota</taxon>
        <taxon>Mollicutes</taxon>
        <taxon>Mycoplasmataceae</taxon>
        <taxon>Mycoplasma</taxon>
    </lineage>
</organism>
<sequence length="348" mass="37768">MNNIVEKFAGFNNAGTMWIWFIPIAAITFFFSLKMVKYAEVVIEKTKFGGAFVGGALVSVATSLTELVTEITQGVNGTPAVGLSDDLGANLFSTTMIAVVMLIFAKQMFAKKLDRWTLISIGISLCMTIFLTIVIWFGKDLHIGKGGKIVIGLIPFFFLLVYVGYVALSYKIGTEDEQVDDKVKNISAKKGVLGFLLFSALLLVAAVGLNLTIDAMMETYQLSPKSAGGIFLSMTTAMPEIVSLVVLVRAKQPIAAVASIIGSHIFNISLIFWGDLAFHTAPILTGPDVHGLHGVWILGTITAIELGLLALFVIIAKKIKKKWVYAIIPTLIILTYIIGWIIMLTVLK</sequence>
<feature type="transmembrane region" description="Helical" evidence="5">
    <location>
        <begin position="323"/>
        <end position="347"/>
    </location>
</feature>
<evidence type="ECO:0000259" key="6">
    <source>
        <dbReference type="Pfam" id="PF01699"/>
    </source>
</evidence>
<dbReference type="GO" id="GO:0055085">
    <property type="term" value="P:transmembrane transport"/>
    <property type="evidence" value="ECO:0007669"/>
    <property type="project" value="InterPro"/>
</dbReference>
<evidence type="ECO:0000313" key="7">
    <source>
        <dbReference type="EMBL" id="TCG11165.1"/>
    </source>
</evidence>
<keyword evidence="8" id="KW-1185">Reference proteome</keyword>
<dbReference type="InterPro" id="IPR044880">
    <property type="entry name" value="NCX_ion-bd_dom_sf"/>
</dbReference>
<dbReference type="AlphaFoldDB" id="A0A4R0XQL2"/>
<dbReference type="GO" id="GO:0016020">
    <property type="term" value="C:membrane"/>
    <property type="evidence" value="ECO:0007669"/>
    <property type="project" value="UniProtKB-SubCell"/>
</dbReference>
<feature type="transmembrane region" description="Helical" evidence="5">
    <location>
        <begin position="87"/>
        <end position="104"/>
    </location>
</feature>
<feature type="transmembrane region" description="Helical" evidence="5">
    <location>
        <begin position="254"/>
        <end position="274"/>
    </location>
</feature>
<reference evidence="7 8" key="1">
    <citation type="submission" date="2018-02" db="EMBL/GenBank/DDBJ databases">
        <title>Mycoplasma marinum and Mycoplasma todarodis sp. nov., moderately halophilic and psychrotolerant mycoplasmas isolated from cephalopods.</title>
        <authorList>
            <person name="Viver T."/>
        </authorList>
    </citation>
    <scope>NUCLEOTIDE SEQUENCE [LARGE SCALE GENOMIC DNA]</scope>
    <source>
        <strain evidence="7 8">5H</strain>
    </source>
</reference>
<feature type="transmembrane region" description="Helical" evidence="5">
    <location>
        <begin position="191"/>
        <end position="209"/>
    </location>
</feature>
<feature type="transmembrane region" description="Helical" evidence="5">
    <location>
        <begin position="17"/>
        <end position="36"/>
    </location>
</feature>
<feature type="transmembrane region" description="Helical" evidence="5">
    <location>
        <begin position="229"/>
        <end position="247"/>
    </location>
</feature>
<dbReference type="InterPro" id="IPR004837">
    <property type="entry name" value="NaCa_Exmemb"/>
</dbReference>
<keyword evidence="3 5" id="KW-1133">Transmembrane helix</keyword>
<gene>
    <name evidence="7" type="ORF">C4B25_02180</name>
</gene>
<evidence type="ECO:0000256" key="1">
    <source>
        <dbReference type="ARBA" id="ARBA00004141"/>
    </source>
</evidence>
<keyword evidence="4 5" id="KW-0472">Membrane</keyword>
<dbReference type="Gene3D" id="1.20.1420.30">
    <property type="entry name" value="NCX, central ion-binding region"/>
    <property type="match status" value="1"/>
</dbReference>
<dbReference type="Pfam" id="PF01699">
    <property type="entry name" value="Na_Ca_ex"/>
    <property type="match status" value="2"/>
</dbReference>
<evidence type="ECO:0000256" key="2">
    <source>
        <dbReference type="ARBA" id="ARBA00022692"/>
    </source>
</evidence>
<dbReference type="Proteomes" id="UP000291072">
    <property type="component" value="Unassembled WGS sequence"/>
</dbReference>
<comment type="caution">
    <text evidence="7">The sequence shown here is derived from an EMBL/GenBank/DDBJ whole genome shotgun (WGS) entry which is preliminary data.</text>
</comment>
<accession>A0A4R0XQL2</accession>
<dbReference type="OrthoDB" id="396590at2"/>
<feature type="domain" description="Sodium/calcium exchanger membrane region" evidence="6">
    <location>
        <begin position="18"/>
        <end position="170"/>
    </location>
</feature>
<keyword evidence="2 5" id="KW-0812">Transmembrane</keyword>